<evidence type="ECO:0000256" key="3">
    <source>
        <dbReference type="ARBA" id="ARBA00022475"/>
    </source>
</evidence>
<dbReference type="Pfam" id="PF01914">
    <property type="entry name" value="MarC"/>
    <property type="match status" value="1"/>
</dbReference>
<dbReference type="AlphaFoldDB" id="A0A381RKH1"/>
<keyword evidence="6 7" id="KW-0472">Membrane</keyword>
<evidence type="ECO:0000256" key="6">
    <source>
        <dbReference type="ARBA" id="ARBA00023136"/>
    </source>
</evidence>
<gene>
    <name evidence="8" type="ORF">METZ01_LOCUS45176</name>
</gene>
<keyword evidence="3" id="KW-1003">Cell membrane</keyword>
<dbReference type="PANTHER" id="PTHR33508:SF1">
    <property type="entry name" value="UPF0056 MEMBRANE PROTEIN YHCE"/>
    <property type="match status" value="1"/>
</dbReference>
<sequence length="214" mass="23599">MNDFINIELQYLALCLSTLFALVNPLGITPIFVAMTDKYSNEEKIKIAKKGIITGSIVLIIFTFLGSIIFQLYGITIEAFQIMGGIIFFRSGLRMLDAKVGRSRTTETEREEFKESDEIAISPIGIPLITGPGAITGVLILSGKMPSDYSLAILLLAVIITMVVFYIILRTGNFLSIKIGLTGMRVIERMMGLILMVIAVQFVINGIETIINRL</sequence>
<evidence type="ECO:0000313" key="8">
    <source>
        <dbReference type="EMBL" id="SUZ92322.1"/>
    </source>
</evidence>
<keyword evidence="4 7" id="KW-0812">Transmembrane</keyword>
<comment type="similarity">
    <text evidence="2">Belongs to the UPF0056 (MarC) family.</text>
</comment>
<evidence type="ECO:0000256" key="2">
    <source>
        <dbReference type="ARBA" id="ARBA00009784"/>
    </source>
</evidence>
<dbReference type="NCBIfam" id="TIGR00427">
    <property type="entry name" value="NAAT family transporter"/>
    <property type="match status" value="1"/>
</dbReference>
<evidence type="ECO:0000256" key="1">
    <source>
        <dbReference type="ARBA" id="ARBA00004651"/>
    </source>
</evidence>
<dbReference type="EMBL" id="UINC01002049">
    <property type="protein sequence ID" value="SUZ92322.1"/>
    <property type="molecule type" value="Genomic_DNA"/>
</dbReference>
<dbReference type="PANTHER" id="PTHR33508">
    <property type="entry name" value="UPF0056 MEMBRANE PROTEIN YHCE"/>
    <property type="match status" value="1"/>
</dbReference>
<reference evidence="8" key="1">
    <citation type="submission" date="2018-05" db="EMBL/GenBank/DDBJ databases">
        <authorList>
            <person name="Lanie J.A."/>
            <person name="Ng W.-L."/>
            <person name="Kazmierczak K.M."/>
            <person name="Andrzejewski T.M."/>
            <person name="Davidsen T.M."/>
            <person name="Wayne K.J."/>
            <person name="Tettelin H."/>
            <person name="Glass J.I."/>
            <person name="Rusch D."/>
            <person name="Podicherti R."/>
            <person name="Tsui H.-C.T."/>
            <person name="Winkler M.E."/>
        </authorList>
    </citation>
    <scope>NUCLEOTIDE SEQUENCE</scope>
</reference>
<accession>A0A381RKH1</accession>
<feature type="transmembrane region" description="Helical" evidence="7">
    <location>
        <begin position="119"/>
        <end position="143"/>
    </location>
</feature>
<dbReference type="GO" id="GO:0005886">
    <property type="term" value="C:plasma membrane"/>
    <property type="evidence" value="ECO:0007669"/>
    <property type="project" value="UniProtKB-SubCell"/>
</dbReference>
<evidence type="ECO:0000256" key="4">
    <source>
        <dbReference type="ARBA" id="ARBA00022692"/>
    </source>
</evidence>
<evidence type="ECO:0000256" key="7">
    <source>
        <dbReference type="SAM" id="Phobius"/>
    </source>
</evidence>
<proteinExistence type="inferred from homology"/>
<keyword evidence="5 7" id="KW-1133">Transmembrane helix</keyword>
<feature type="transmembrane region" description="Helical" evidence="7">
    <location>
        <begin position="190"/>
        <end position="211"/>
    </location>
</feature>
<comment type="subcellular location">
    <subcellularLocation>
        <location evidence="1">Cell membrane</location>
        <topology evidence="1">Multi-pass membrane protein</topology>
    </subcellularLocation>
</comment>
<name>A0A381RKH1_9ZZZZ</name>
<dbReference type="InterPro" id="IPR002771">
    <property type="entry name" value="Multi_antbiot-R_MarC"/>
</dbReference>
<feature type="transmembrane region" description="Helical" evidence="7">
    <location>
        <begin position="53"/>
        <end position="73"/>
    </location>
</feature>
<feature type="transmembrane region" description="Helical" evidence="7">
    <location>
        <begin position="12"/>
        <end position="33"/>
    </location>
</feature>
<evidence type="ECO:0000256" key="5">
    <source>
        <dbReference type="ARBA" id="ARBA00022989"/>
    </source>
</evidence>
<organism evidence="8">
    <name type="scientific">marine metagenome</name>
    <dbReference type="NCBI Taxonomy" id="408172"/>
    <lineage>
        <taxon>unclassified sequences</taxon>
        <taxon>metagenomes</taxon>
        <taxon>ecological metagenomes</taxon>
    </lineage>
</organism>
<feature type="transmembrane region" description="Helical" evidence="7">
    <location>
        <begin position="149"/>
        <end position="169"/>
    </location>
</feature>
<protein>
    <submittedName>
        <fullName evidence="8">Uncharacterized protein</fullName>
    </submittedName>
</protein>